<sequence length="716" mass="79345">MSNLPEQTAWESGIHQLEEEDRAKAGPGGVLNIQATQLANRTRWLRAQVESVEDYREYTFYKSESDPDGTITGRANTPEGKIFRVAQGLNDDLAFIYYLNDSDTAVPLTALLGRGAITSTIRQFSTLELAENDVAAGNIPDGSTTYVRSTDDTALAVEYINNGGTLQATGRQMPSQRFVEELAGNFFTALSVIDNAVNNCGLNIDNAVKNCDLITNALKNTSEKRASENYTAIAVVVNTLENLCILLDKNYTTIPSMNEDRLNLLMLSSRLLKILEGLDGFDPNAVLTRADIDEVGGGEYETIAGIFSYPEPTSLITIDLTADKIPASKAEGDVNATAVITLDGSVFSSRCKISVQGASSASYPKKNLNIEFFDKDFDNNIELKIGGLRPQDTWVYKANWVDSTQCRNLMCYRLWQAFQASRSGYPKYDIDATYVGKKGKDGFPTGATAVPAGYPCVMHINGEFYGIGTFLIGKKRDNYNLKKDSPLQIQLDISQWISLNAMSANYENASLLEFKAPKTVTAETVAALSSWDAFAGADITNFASQADEKLDKQNLIDFYLFVTFISAADLIHNSSANLIKNVQLVTWNGTKWFFMPYDLDTVFGNNWAGGYSYKPAENLPWCVGSFWDNVRAVYGNDIAARYKELRDKKIISADWVYDMSTHIQTRYPADAYENELAKWSVTTPALPYFSNNGRDQLVTWAKARIAAMDTYFNYAE</sequence>
<name>A0A8B4TQA2_9ENTR</name>
<dbReference type="Pfam" id="PF08757">
    <property type="entry name" value="CotH"/>
    <property type="match status" value="1"/>
</dbReference>
<dbReference type="EMBL" id="UJZG01000003">
    <property type="protein sequence ID" value="SXD92074.1"/>
    <property type="molecule type" value="Genomic_DNA"/>
</dbReference>
<protein>
    <submittedName>
        <fullName evidence="1">Flagellar biosynthesis, cell-distal portion of basal-body rod</fullName>
    </submittedName>
</protein>
<dbReference type="RefSeq" id="WP_115655924.1">
    <property type="nucleotide sequence ID" value="NZ_UJZG01000003.1"/>
</dbReference>
<keyword evidence="1" id="KW-0282">Flagellum</keyword>
<gene>
    <name evidence="1" type="ORF">SAMEA3538780_01697</name>
</gene>
<comment type="caution">
    <text evidence="1">The sequence shown here is derived from an EMBL/GenBank/DDBJ whole genome shotgun (WGS) entry which is preliminary data.</text>
</comment>
<dbReference type="AlphaFoldDB" id="A0A8B4TQA2"/>
<evidence type="ECO:0000313" key="1">
    <source>
        <dbReference type="EMBL" id="SXD92074.1"/>
    </source>
</evidence>
<evidence type="ECO:0000313" key="2">
    <source>
        <dbReference type="Proteomes" id="UP000257712"/>
    </source>
</evidence>
<keyword evidence="1" id="KW-0966">Cell projection</keyword>
<proteinExistence type="predicted"/>
<dbReference type="Proteomes" id="UP000257712">
    <property type="component" value="Unassembled WGS sequence"/>
</dbReference>
<dbReference type="InterPro" id="IPR014867">
    <property type="entry name" value="Spore_coat_CotH_CotH2/3/7"/>
</dbReference>
<reference evidence="1 2" key="1">
    <citation type="submission" date="2018-08" db="EMBL/GenBank/DDBJ databases">
        <authorList>
            <consortium name="Pathogen Informatics"/>
        </authorList>
    </citation>
    <scope>NUCLEOTIDE SEQUENCE [LARGE SCALE GENOMIC DNA]</scope>
    <source>
        <strain evidence="1 2">EuSCAPE_IT371</strain>
    </source>
</reference>
<organism evidence="1 2">
    <name type="scientific">Klebsiella quasivariicola</name>
    <dbReference type="NCBI Taxonomy" id="2026240"/>
    <lineage>
        <taxon>Bacteria</taxon>
        <taxon>Pseudomonadati</taxon>
        <taxon>Pseudomonadota</taxon>
        <taxon>Gammaproteobacteria</taxon>
        <taxon>Enterobacterales</taxon>
        <taxon>Enterobacteriaceae</taxon>
        <taxon>Klebsiella/Raoultella group</taxon>
        <taxon>Klebsiella</taxon>
        <taxon>Klebsiella pneumoniae complex</taxon>
    </lineage>
</organism>
<accession>A0A8B4TQA2</accession>
<keyword evidence="1" id="KW-0969">Cilium</keyword>